<evidence type="ECO:0000313" key="2">
    <source>
        <dbReference type="Proteomes" id="UP001064048"/>
    </source>
</evidence>
<accession>A0ACC0JI65</accession>
<sequence length="90" mass="10304">MKMADKPSRGPFLRQTLISLTIVAISFCAGLIEAGGQEQLLKISESEESDVIFKELVDWRSEYRKYHYSKIFKSLKFVYAASQILTRAPE</sequence>
<keyword evidence="2" id="KW-1185">Reference proteome</keyword>
<proteinExistence type="predicted"/>
<evidence type="ECO:0000313" key="1">
    <source>
        <dbReference type="EMBL" id="KAI8423550.1"/>
    </source>
</evidence>
<dbReference type="Proteomes" id="UP001064048">
    <property type="component" value="Chromosome 22"/>
</dbReference>
<organism evidence="1 2">
    <name type="scientific">Choristoneura fumiferana</name>
    <name type="common">Spruce budworm moth</name>
    <name type="synonym">Archips fumiferana</name>
    <dbReference type="NCBI Taxonomy" id="7141"/>
    <lineage>
        <taxon>Eukaryota</taxon>
        <taxon>Metazoa</taxon>
        <taxon>Ecdysozoa</taxon>
        <taxon>Arthropoda</taxon>
        <taxon>Hexapoda</taxon>
        <taxon>Insecta</taxon>
        <taxon>Pterygota</taxon>
        <taxon>Neoptera</taxon>
        <taxon>Endopterygota</taxon>
        <taxon>Lepidoptera</taxon>
        <taxon>Glossata</taxon>
        <taxon>Ditrysia</taxon>
        <taxon>Tortricoidea</taxon>
        <taxon>Tortricidae</taxon>
        <taxon>Tortricinae</taxon>
        <taxon>Choristoneura</taxon>
    </lineage>
</organism>
<protein>
    <submittedName>
        <fullName evidence="1">Uncharacterized protein</fullName>
    </submittedName>
</protein>
<reference evidence="1 2" key="1">
    <citation type="journal article" date="2022" name="Genome Biol. Evol.">
        <title>The Spruce Budworm Genome: Reconstructing the Evolutionary History of Antifreeze Proteins.</title>
        <authorList>
            <person name="Beliveau C."/>
            <person name="Gagne P."/>
            <person name="Picq S."/>
            <person name="Vernygora O."/>
            <person name="Keeling C.I."/>
            <person name="Pinkney K."/>
            <person name="Doucet D."/>
            <person name="Wen F."/>
            <person name="Johnston J.S."/>
            <person name="Maaroufi H."/>
            <person name="Boyle B."/>
            <person name="Laroche J."/>
            <person name="Dewar K."/>
            <person name="Juretic N."/>
            <person name="Blackburn G."/>
            <person name="Nisole A."/>
            <person name="Brunet B."/>
            <person name="Brandao M."/>
            <person name="Lumley L."/>
            <person name="Duan J."/>
            <person name="Quan G."/>
            <person name="Lucarotti C.J."/>
            <person name="Roe A.D."/>
            <person name="Sperling F.A.H."/>
            <person name="Levesque R.C."/>
            <person name="Cusson M."/>
        </authorList>
    </citation>
    <scope>NUCLEOTIDE SEQUENCE [LARGE SCALE GENOMIC DNA]</scope>
    <source>
        <strain evidence="1">Glfc:IPQL:Cfum</strain>
    </source>
</reference>
<comment type="caution">
    <text evidence="1">The sequence shown here is derived from an EMBL/GenBank/DDBJ whole genome shotgun (WGS) entry which is preliminary data.</text>
</comment>
<name>A0ACC0JI65_CHOFU</name>
<dbReference type="EMBL" id="CM046122">
    <property type="protein sequence ID" value="KAI8423550.1"/>
    <property type="molecule type" value="Genomic_DNA"/>
</dbReference>
<gene>
    <name evidence="1" type="ORF">MSG28_012642</name>
</gene>